<protein>
    <submittedName>
        <fullName evidence="2">Uncharacterized protein</fullName>
    </submittedName>
</protein>
<accession>A0A059XVN8</accession>
<evidence type="ECO:0000256" key="1">
    <source>
        <dbReference type="SAM" id="Phobius"/>
    </source>
</evidence>
<name>A0A059XVN8_9BACT</name>
<keyword evidence="1" id="KW-1133">Transmembrane helix</keyword>
<sequence>MHIKMSVSIVIFTFLMAAVFVFMVMSRYIIGPFSKLKKGEQVIVVLSFLGVLVVLSFAVIQLVLKILV</sequence>
<feature type="transmembrane region" description="Helical" evidence="1">
    <location>
        <begin position="6"/>
        <end position="30"/>
    </location>
</feature>
<dbReference type="EMBL" id="CP007243">
    <property type="protein sequence ID" value="AIA30953.1"/>
    <property type="molecule type" value="Genomic_DNA"/>
</dbReference>
<dbReference type="Proteomes" id="UP000027059">
    <property type="component" value="Chromosome"/>
</dbReference>
<reference evidence="3" key="1">
    <citation type="submission" date="2014-02" db="EMBL/GenBank/DDBJ databases">
        <title>Complete genome sequence and comparative genomic analysis of the nitrogen-fixing bacterium Leptospirillum ferriphilum YSK.</title>
        <authorList>
            <person name="Guo X."/>
            <person name="Yin H."/>
            <person name="Liang Y."/>
            <person name="Hu Q."/>
            <person name="Ma L."/>
            <person name="Xiao Y."/>
            <person name="Zhang X."/>
            <person name="Qiu G."/>
            <person name="Liu X."/>
        </authorList>
    </citation>
    <scope>NUCLEOTIDE SEQUENCE [LARGE SCALE GENOMIC DNA]</scope>
    <source>
        <strain evidence="3">YSK</strain>
    </source>
</reference>
<organism evidence="2 3">
    <name type="scientific">Leptospirillum ferriphilum YSK</name>
    <dbReference type="NCBI Taxonomy" id="1441628"/>
    <lineage>
        <taxon>Bacteria</taxon>
        <taxon>Pseudomonadati</taxon>
        <taxon>Nitrospirota</taxon>
        <taxon>Nitrospiria</taxon>
        <taxon>Nitrospirales</taxon>
        <taxon>Nitrospiraceae</taxon>
        <taxon>Leptospirillum</taxon>
    </lineage>
</organism>
<dbReference type="HOGENOM" id="CLU_2788829_0_0_0"/>
<keyword evidence="1" id="KW-0472">Membrane</keyword>
<feature type="transmembrane region" description="Helical" evidence="1">
    <location>
        <begin position="42"/>
        <end position="64"/>
    </location>
</feature>
<evidence type="ECO:0000313" key="3">
    <source>
        <dbReference type="Proteomes" id="UP000027059"/>
    </source>
</evidence>
<dbReference type="OrthoDB" id="9933037at2"/>
<evidence type="ECO:0000313" key="2">
    <source>
        <dbReference type="EMBL" id="AIA30953.1"/>
    </source>
</evidence>
<reference evidence="2 3" key="2">
    <citation type="journal article" date="2015" name="Biomed. Res. Int.">
        <title>Effects of Arsenite Resistance on the Growth and Functional Gene Expression of Leptospirillum ferriphilum and Acidithiobacillus thiooxidans in Pure Culture and Coculture.</title>
        <authorList>
            <person name="Jiang H."/>
            <person name="Liang Y."/>
            <person name="Yin H."/>
            <person name="Xiao Y."/>
            <person name="Guo X."/>
            <person name="Xu Y."/>
            <person name="Hu Q."/>
            <person name="Liu H."/>
            <person name="Liu X."/>
        </authorList>
    </citation>
    <scope>NUCLEOTIDE SEQUENCE [LARGE SCALE GENOMIC DNA]</scope>
    <source>
        <strain evidence="2 3">YSK</strain>
    </source>
</reference>
<dbReference type="AlphaFoldDB" id="A0A059XVN8"/>
<proteinExistence type="predicted"/>
<dbReference type="KEGG" id="lfp:Y981_09985"/>
<keyword evidence="1" id="KW-0812">Transmembrane</keyword>
<keyword evidence="3" id="KW-1185">Reference proteome</keyword>
<gene>
    <name evidence="2" type="ORF">Y981_09985</name>
</gene>